<dbReference type="InterPro" id="IPR035649">
    <property type="entry name" value="EFG_V"/>
</dbReference>
<dbReference type="HOGENOM" id="CLU_002794_4_1_7"/>
<dbReference type="InterPro" id="IPR020568">
    <property type="entry name" value="Ribosomal_Su5_D2-typ_SF"/>
</dbReference>
<dbReference type="Gene3D" id="3.30.70.240">
    <property type="match status" value="1"/>
</dbReference>
<dbReference type="Pfam" id="PF00679">
    <property type="entry name" value="EFG_C"/>
    <property type="match status" value="1"/>
</dbReference>
<dbReference type="Pfam" id="PF00009">
    <property type="entry name" value="GTP_EFTU"/>
    <property type="match status" value="1"/>
</dbReference>
<dbReference type="NCBIfam" id="NF009891">
    <property type="entry name" value="PRK13351.1-1"/>
    <property type="match status" value="1"/>
</dbReference>
<dbReference type="InterPro" id="IPR009000">
    <property type="entry name" value="Transl_B-barrel_sf"/>
</dbReference>
<keyword evidence="9" id="KW-1185">Reference proteome</keyword>
<evidence type="ECO:0000256" key="3">
    <source>
        <dbReference type="ARBA" id="ARBA00022768"/>
    </source>
</evidence>
<dbReference type="SUPFAM" id="SSF54211">
    <property type="entry name" value="Ribosomal protein S5 domain 2-like"/>
    <property type="match status" value="1"/>
</dbReference>
<evidence type="ECO:0000256" key="4">
    <source>
        <dbReference type="ARBA" id="ARBA00022917"/>
    </source>
</evidence>
<reference evidence="8 9" key="1">
    <citation type="journal article" date="2014" name="Nature">
        <title>An environmental bacterial taxon with a large and distinct metabolic repertoire.</title>
        <authorList>
            <person name="Wilson M.C."/>
            <person name="Mori T."/>
            <person name="Ruckert C."/>
            <person name="Uria A.R."/>
            <person name="Helf M.J."/>
            <person name="Takada K."/>
            <person name="Gernert C."/>
            <person name="Steffens U.A."/>
            <person name="Heycke N."/>
            <person name="Schmitt S."/>
            <person name="Rinke C."/>
            <person name="Helfrich E.J."/>
            <person name="Brachmann A.O."/>
            <person name="Gurgui C."/>
            <person name="Wakimoto T."/>
            <person name="Kracht M."/>
            <person name="Crusemann M."/>
            <person name="Hentschel U."/>
            <person name="Abe I."/>
            <person name="Matsunaga S."/>
            <person name="Kalinowski J."/>
            <person name="Takeyama H."/>
            <person name="Piel J."/>
        </authorList>
    </citation>
    <scope>NUCLEOTIDE SEQUENCE [LARGE SCALE GENOMIC DNA]</scope>
    <source>
        <strain evidence="9">TSY1</strain>
    </source>
</reference>
<dbReference type="Gene3D" id="3.30.230.10">
    <property type="match status" value="1"/>
</dbReference>
<keyword evidence="5" id="KW-0342">GTP-binding</keyword>
<feature type="domain" description="Tr-type G" evidence="7">
    <location>
        <begin position="7"/>
        <end position="266"/>
    </location>
</feature>
<dbReference type="Proteomes" id="UP000019141">
    <property type="component" value="Unassembled WGS sequence"/>
</dbReference>
<dbReference type="CDD" id="cd01434">
    <property type="entry name" value="EFG_mtEFG1_IV"/>
    <property type="match status" value="1"/>
</dbReference>
<dbReference type="PROSITE" id="PS51722">
    <property type="entry name" value="G_TR_2"/>
    <property type="match status" value="1"/>
</dbReference>
<dbReference type="CDD" id="cd04170">
    <property type="entry name" value="EF-G_bact"/>
    <property type="match status" value="1"/>
</dbReference>
<dbReference type="EMBL" id="AZHW01000341">
    <property type="protein sequence ID" value="ETX00415.1"/>
    <property type="molecule type" value="Genomic_DNA"/>
</dbReference>
<dbReference type="SUPFAM" id="SSF50447">
    <property type="entry name" value="Translation proteins"/>
    <property type="match status" value="1"/>
</dbReference>
<dbReference type="NCBIfam" id="TIGR00231">
    <property type="entry name" value="small_GTP"/>
    <property type="match status" value="1"/>
</dbReference>
<dbReference type="FunFam" id="3.30.70.240:FF:000001">
    <property type="entry name" value="Elongation factor G"/>
    <property type="match status" value="1"/>
</dbReference>
<name>W4LRB6_ENTF1</name>
<dbReference type="InterPro" id="IPR053905">
    <property type="entry name" value="EF-G-like_DII"/>
</dbReference>
<dbReference type="CDD" id="cd04088">
    <property type="entry name" value="EFG_mtEFG_II"/>
    <property type="match status" value="1"/>
</dbReference>
<dbReference type="FunFam" id="3.30.230.10:FF:000003">
    <property type="entry name" value="Elongation factor G"/>
    <property type="match status" value="1"/>
</dbReference>
<dbReference type="InterPro" id="IPR014721">
    <property type="entry name" value="Ribsml_uS5_D2-typ_fold_subgr"/>
</dbReference>
<dbReference type="InterPro" id="IPR005225">
    <property type="entry name" value="Small_GTP-bd"/>
</dbReference>
<dbReference type="InterPro" id="IPR027417">
    <property type="entry name" value="P-loop_NTPase"/>
</dbReference>
<dbReference type="Pfam" id="PF14492">
    <property type="entry name" value="EFG_III"/>
    <property type="match status" value="1"/>
</dbReference>
<keyword evidence="4" id="KW-0648">Protein biosynthesis</keyword>
<evidence type="ECO:0000313" key="8">
    <source>
        <dbReference type="EMBL" id="ETX00415.1"/>
    </source>
</evidence>
<keyword evidence="2" id="KW-0547">Nucleotide-binding</keyword>
<dbReference type="Pfam" id="PF03764">
    <property type="entry name" value="EFG_IV"/>
    <property type="match status" value="1"/>
</dbReference>
<dbReference type="SMART" id="SM00838">
    <property type="entry name" value="EFG_C"/>
    <property type="match status" value="1"/>
</dbReference>
<gene>
    <name evidence="8" type="ORF">ETSY1_11310</name>
</gene>
<dbReference type="InterPro" id="IPR035647">
    <property type="entry name" value="EFG_III/V"/>
</dbReference>
<comment type="caution">
    <text evidence="8">The sequence shown here is derived from an EMBL/GenBank/DDBJ whole genome shotgun (WGS) entry which is preliminary data.</text>
</comment>
<dbReference type="InterPro" id="IPR000640">
    <property type="entry name" value="EFG_V-like"/>
</dbReference>
<evidence type="ECO:0000256" key="2">
    <source>
        <dbReference type="ARBA" id="ARBA00022741"/>
    </source>
</evidence>
<organism evidence="8 9">
    <name type="scientific">Entotheonella factor</name>
    <dbReference type="NCBI Taxonomy" id="1429438"/>
    <lineage>
        <taxon>Bacteria</taxon>
        <taxon>Pseudomonadati</taxon>
        <taxon>Nitrospinota/Tectimicrobiota group</taxon>
        <taxon>Candidatus Tectimicrobiota</taxon>
        <taxon>Candidatus Entotheonellia</taxon>
        <taxon>Candidatus Entotheonellales</taxon>
        <taxon>Candidatus Entotheonellaceae</taxon>
        <taxon>Candidatus Entotheonella</taxon>
    </lineage>
</organism>
<dbReference type="Gene3D" id="2.40.30.10">
    <property type="entry name" value="Translation factors"/>
    <property type="match status" value="1"/>
</dbReference>
<dbReference type="Gene3D" id="3.40.50.300">
    <property type="entry name" value="P-loop containing nucleotide triphosphate hydrolases"/>
    <property type="match status" value="1"/>
</dbReference>
<dbReference type="PANTHER" id="PTHR43261:SF6">
    <property type="entry name" value="ELONGATION FACTOR G-LIKE PROTEIN"/>
    <property type="match status" value="1"/>
</dbReference>
<comment type="function">
    <text evidence="6">Catalyzes the GTP-dependent ribosomal translocation step during translation elongation. During this step, the ribosome changes from the pre-translocational (PRE) to the post-translocational (POST) state as the newly formed A-site-bound peptidyl-tRNA and P-site-bound deacylated tRNA move to the P and E sites, respectively. Catalyzes the coordinated movement of the two tRNA molecules, the mRNA and conformational changes in the ribosome.</text>
</comment>
<proteinExistence type="predicted"/>
<dbReference type="GO" id="GO:0003746">
    <property type="term" value="F:translation elongation factor activity"/>
    <property type="evidence" value="ECO:0007669"/>
    <property type="project" value="UniProtKB-KW"/>
</dbReference>
<keyword evidence="3" id="KW-0251">Elongation factor</keyword>
<dbReference type="Gene3D" id="3.30.70.870">
    <property type="entry name" value="Elongation Factor G (Translational Gtpase), domain 3"/>
    <property type="match status" value="1"/>
</dbReference>
<evidence type="ECO:0000256" key="1">
    <source>
        <dbReference type="ARBA" id="ARBA00017872"/>
    </source>
</evidence>
<dbReference type="PATRIC" id="fig|1429438.4.peg.2290"/>
<evidence type="ECO:0000259" key="7">
    <source>
        <dbReference type="PROSITE" id="PS51722"/>
    </source>
</evidence>
<dbReference type="InterPro" id="IPR005517">
    <property type="entry name" value="Transl_elong_EFG/EF2_IV"/>
</dbReference>
<dbReference type="InterPro" id="IPR000795">
    <property type="entry name" value="T_Tr_GTP-bd_dom"/>
</dbReference>
<dbReference type="CDD" id="cd16262">
    <property type="entry name" value="EFG_III"/>
    <property type="match status" value="1"/>
</dbReference>
<dbReference type="Pfam" id="PF22042">
    <property type="entry name" value="EF-G_D2"/>
    <property type="match status" value="1"/>
</dbReference>
<protein>
    <recommendedName>
        <fullName evidence="1">Elongation factor G</fullName>
    </recommendedName>
</protein>
<dbReference type="GO" id="GO:0032790">
    <property type="term" value="P:ribosome disassembly"/>
    <property type="evidence" value="ECO:0007669"/>
    <property type="project" value="TreeGrafter"/>
</dbReference>
<evidence type="ECO:0000313" key="9">
    <source>
        <dbReference type="Proteomes" id="UP000019141"/>
    </source>
</evidence>
<dbReference type="InterPro" id="IPR009022">
    <property type="entry name" value="EFG_III"/>
</dbReference>
<dbReference type="PANTHER" id="PTHR43261">
    <property type="entry name" value="TRANSLATION ELONGATION FACTOR G-RELATED"/>
    <property type="match status" value="1"/>
</dbReference>
<sequence>MAGNKGEEIRNVAIAGHSGSGKTMLAEALLLKGGILNRLGQVTDGTTASDYDIDEKDSQKSYYSAVLHTSWKGRDINFLDTPGSLDFSGQLYGALSVVELALITVNAASGIEIGTRKAWELARQQGVPCMFVVTRMDADQADFNGVVEALKETFGNACTPLMLPIGSGAGFEGVVNLLHPGDVPDDMADTVEEQRGELMESVISGDDELLERYLEGEEIGSEELEEIFTQVLVDGTIVPILCCASEKDQGITELLDLLAAYAPSPAYATKEVEGEAGVEDYELDLEGPLSAEVFKTISDEFVGKISFIRVYSGSLKSGDTVTQAQTGKSVKLGKIFRPQGKEQQDSGEVGPGTIIATAKVDELQIGDTLSSSKDQKPFVTPKYPLPMVSRAVNPKSRGDEAKISEGLRRLAESDPTFTVEMNALTKELVISGIGEQHIGLMLNRLQRRGVEVTTKLPRIAYRETISGKSEVRYRHKKQTGGAGQFAECAIRIEPSDRGVGYEFVDKIFGGVISAPFRQSVDRGIQEKMLEGIMAGYPVVDLKVELFDGKEHPVDSKDIAFQIAGREAIKEAVMKAQPVLLEPIVKLEVFIPSKYMGDITGDISSRRGRVIGMDGLGDLQVVHAEVPYSEVQQYSAFLQSVTGGEGTYSIEFLRDEVLPQHLAEGVIASSKTEQEGE</sequence>
<dbReference type="NCBIfam" id="NF009381">
    <property type="entry name" value="PRK12740.1-5"/>
    <property type="match status" value="1"/>
</dbReference>
<dbReference type="SMART" id="SM00889">
    <property type="entry name" value="EFG_IV"/>
    <property type="match status" value="1"/>
</dbReference>
<dbReference type="GO" id="GO:0005525">
    <property type="term" value="F:GTP binding"/>
    <property type="evidence" value="ECO:0007669"/>
    <property type="project" value="UniProtKB-KW"/>
</dbReference>
<dbReference type="AlphaFoldDB" id="W4LRB6"/>
<evidence type="ECO:0000256" key="6">
    <source>
        <dbReference type="ARBA" id="ARBA00024731"/>
    </source>
</evidence>
<dbReference type="SUPFAM" id="SSF54980">
    <property type="entry name" value="EF-G C-terminal domain-like"/>
    <property type="match status" value="2"/>
</dbReference>
<dbReference type="SUPFAM" id="SSF52540">
    <property type="entry name" value="P-loop containing nucleoside triphosphate hydrolases"/>
    <property type="match status" value="1"/>
</dbReference>
<evidence type="ECO:0000256" key="5">
    <source>
        <dbReference type="ARBA" id="ARBA00023134"/>
    </source>
</evidence>
<accession>W4LRB6</accession>
<dbReference type="CDD" id="cd03713">
    <property type="entry name" value="EFG_mtEFG_C"/>
    <property type="match status" value="1"/>
</dbReference>
<dbReference type="InterPro" id="IPR047872">
    <property type="entry name" value="EFG_IV"/>
</dbReference>
<dbReference type="InterPro" id="IPR041095">
    <property type="entry name" value="EFG_II"/>
</dbReference>
<dbReference type="GO" id="GO:0003924">
    <property type="term" value="F:GTPase activity"/>
    <property type="evidence" value="ECO:0007669"/>
    <property type="project" value="InterPro"/>
</dbReference>